<keyword evidence="1" id="KW-0812">Transmembrane</keyword>
<organism evidence="2 3">
    <name type="scientific">Clavibacter lycopersici</name>
    <dbReference type="NCBI Taxonomy" id="2301718"/>
    <lineage>
        <taxon>Bacteria</taxon>
        <taxon>Bacillati</taxon>
        <taxon>Actinomycetota</taxon>
        <taxon>Actinomycetes</taxon>
        <taxon>Micrococcales</taxon>
        <taxon>Microbacteriaceae</taxon>
        <taxon>Clavibacter</taxon>
    </lineage>
</organism>
<keyword evidence="1" id="KW-1133">Transmembrane helix</keyword>
<gene>
    <name evidence="2" type="ORF">DZG00_09430</name>
</gene>
<dbReference type="Proteomes" id="UP000266484">
    <property type="component" value="Unassembled WGS sequence"/>
</dbReference>
<name>A0A399T8C6_9MICO</name>
<dbReference type="EMBL" id="QWGT01000123">
    <property type="protein sequence ID" value="RIJ51304.1"/>
    <property type="molecule type" value="Genomic_DNA"/>
</dbReference>
<comment type="caution">
    <text evidence="2">The sequence shown here is derived from an EMBL/GenBank/DDBJ whole genome shotgun (WGS) entry which is preliminary data.</text>
</comment>
<evidence type="ECO:0000313" key="2">
    <source>
        <dbReference type="EMBL" id="RIJ51304.1"/>
    </source>
</evidence>
<keyword evidence="2" id="KW-0418">Kinase</keyword>
<proteinExistence type="predicted"/>
<feature type="transmembrane region" description="Helical" evidence="1">
    <location>
        <begin position="25"/>
        <end position="44"/>
    </location>
</feature>
<feature type="transmembrane region" description="Helical" evidence="1">
    <location>
        <begin position="76"/>
        <end position="92"/>
    </location>
</feature>
<feature type="transmembrane region" description="Helical" evidence="1">
    <location>
        <begin position="151"/>
        <end position="175"/>
    </location>
</feature>
<accession>A0A399T8C6</accession>
<keyword evidence="3" id="KW-1185">Reference proteome</keyword>
<dbReference type="GO" id="GO:0016301">
    <property type="term" value="F:kinase activity"/>
    <property type="evidence" value="ECO:0007669"/>
    <property type="project" value="UniProtKB-KW"/>
</dbReference>
<feature type="transmembrane region" description="Helical" evidence="1">
    <location>
        <begin position="50"/>
        <end position="69"/>
    </location>
</feature>
<evidence type="ECO:0000256" key="1">
    <source>
        <dbReference type="SAM" id="Phobius"/>
    </source>
</evidence>
<evidence type="ECO:0000313" key="3">
    <source>
        <dbReference type="Proteomes" id="UP000266484"/>
    </source>
</evidence>
<feature type="non-terminal residue" evidence="2">
    <location>
        <position position="176"/>
    </location>
</feature>
<reference evidence="2 3" key="1">
    <citation type="submission" date="2018-08" db="EMBL/GenBank/DDBJ databases">
        <title>Genome Sequence of Clavibacter michiganensis Subspecies type strains, and the Atypical Peach-Colored Strains Isolated from Tomato.</title>
        <authorList>
            <person name="Osdaghi E."/>
            <person name="Portier P."/>
            <person name="Briand M."/>
            <person name="Jacques M.-A."/>
        </authorList>
    </citation>
    <scope>NUCLEOTIDE SEQUENCE [LARGE SCALE GENOMIC DNA]</scope>
    <source>
        <strain evidence="2 3">CFBP 8615</strain>
    </source>
</reference>
<keyword evidence="1" id="KW-0472">Membrane</keyword>
<keyword evidence="2" id="KW-0808">Transferase</keyword>
<dbReference type="AlphaFoldDB" id="A0A399T8C6"/>
<sequence length="176" mass="18045">MTSPVLASRSETDARRRRGSTRAQLPFLLSCAVVAVIVALIEPAVQRDPWYVAAMAVVVVGSVLAAVIARSRIPSAVLIVVPALDLLAVAAIRHATAASLPAAALLVIFPLLWLVFGFPSGGVPVAVAGALVITLFPLMREGGLPRTADGWADLVGGLLLTALLVGAAAQAAAMLR</sequence>
<protein>
    <submittedName>
        <fullName evidence="2">Sensor histidine kinase</fullName>
    </submittedName>
</protein>